<name>A0A125P647_9LACO</name>
<dbReference type="AlphaFoldDB" id="A0A125P647"/>
<dbReference type="CDD" id="cd09719">
    <property type="entry name" value="Cas1_I-E"/>
    <property type="match status" value="1"/>
</dbReference>
<evidence type="ECO:0000313" key="10">
    <source>
        <dbReference type="EMBL" id="MDT9609509.1"/>
    </source>
</evidence>
<dbReference type="PATRIC" id="fig|47770.28.peg.1171"/>
<feature type="binding site" evidence="8">
    <location>
        <position position="227"/>
    </location>
    <ligand>
        <name>Mn(2+)</name>
        <dbReference type="ChEBI" id="CHEBI:29035"/>
    </ligand>
</feature>
<evidence type="ECO:0000256" key="1">
    <source>
        <dbReference type="ARBA" id="ARBA00022722"/>
    </source>
</evidence>
<dbReference type="Proteomes" id="UP000067598">
    <property type="component" value="Unassembled WGS sequence"/>
</dbReference>
<evidence type="ECO:0000256" key="5">
    <source>
        <dbReference type="ARBA" id="ARBA00022842"/>
    </source>
</evidence>
<evidence type="ECO:0000256" key="8">
    <source>
        <dbReference type="HAMAP-Rule" id="MF_01470"/>
    </source>
</evidence>
<reference evidence="12 15" key="2">
    <citation type="submission" date="2019-12" db="EMBL/GenBank/DDBJ databases">
        <title>Complete Genome Sequences of Lactobacillus strains, C25 and P38, Isolated from Chicken Cecum.</title>
        <authorList>
            <person name="Hassan H.M."/>
            <person name="Mendoza M."/>
            <person name="Rezvani M."/>
            <person name="Koci M.D."/>
            <person name="Dickey A.N."/>
            <person name="Scholl E.H."/>
        </authorList>
    </citation>
    <scope>NUCLEOTIDE SEQUENCE [LARGE SCALE GENOMIC DNA]</scope>
    <source>
        <strain evidence="12 15">C25</strain>
    </source>
</reference>
<keyword evidence="7 8" id="KW-0238">DNA-binding</keyword>
<comment type="function">
    <text evidence="8">CRISPR (clustered regularly interspaced short palindromic repeat), is an adaptive immune system that provides protection against mobile genetic elements (viruses, transposable elements and conjugative plasmids). CRISPR clusters contain spacers, sequences complementary to antecedent mobile elements, and target invading nucleic acids. CRISPR clusters are transcribed and processed into CRISPR RNA (crRNA). Acts as a dsDNA endonuclease. Involved in the integration of spacer DNA into the CRISPR cassette.</text>
</comment>
<organism evidence="9 13">
    <name type="scientific">Lactobacillus crispatus</name>
    <dbReference type="NCBI Taxonomy" id="47770"/>
    <lineage>
        <taxon>Bacteria</taxon>
        <taxon>Bacillati</taxon>
        <taxon>Bacillota</taxon>
        <taxon>Bacilli</taxon>
        <taxon>Lactobacillales</taxon>
        <taxon>Lactobacillaceae</taxon>
        <taxon>Lactobacillus</taxon>
    </lineage>
</organism>
<keyword evidence="6 8" id="KW-0051">Antiviral defense</keyword>
<dbReference type="Proteomes" id="UP000460132">
    <property type="component" value="Unassembled WGS sequence"/>
</dbReference>
<dbReference type="EC" id="3.1.-.-" evidence="8"/>
<keyword evidence="3 8" id="KW-0255">Endonuclease</keyword>
<protein>
    <recommendedName>
        <fullName evidence="8">CRISPR-associated endonuclease Cas1</fullName>
        <ecNumber evidence="8">3.1.-.-</ecNumber>
    </recommendedName>
</protein>
<dbReference type="EMBL" id="WWFF01000004">
    <property type="protein sequence ID" value="MYN53478.1"/>
    <property type="molecule type" value="Genomic_DNA"/>
</dbReference>
<evidence type="ECO:0000256" key="3">
    <source>
        <dbReference type="ARBA" id="ARBA00022759"/>
    </source>
</evidence>
<dbReference type="EMBL" id="LJGP01000036">
    <property type="protein sequence ID" value="KWU03274.1"/>
    <property type="molecule type" value="Genomic_DNA"/>
</dbReference>
<feature type="binding site" evidence="8">
    <location>
        <position position="214"/>
    </location>
    <ligand>
        <name>Mn(2+)</name>
        <dbReference type="ChEBI" id="CHEBI:29035"/>
    </ligand>
</feature>
<reference evidence="9 13" key="1">
    <citation type="journal article" date="2016" name="Microbiology (Mosc.)">
        <title>Comparison of Lactobacillus crispatus isolates from Lactobacillus-dominated vaginal microbiomes with isolates from microbiomes containing bacterial vaginosis-associated bacteria.</title>
        <authorList>
            <person name="Abdelmaksoud A.A."/>
            <person name="Koparde V.N."/>
            <person name="Sheth N.U."/>
            <person name="Serrano M.G."/>
            <person name="Glascock A.L."/>
            <person name="Fettweis J.M."/>
            <person name="Strauss Iii J.F."/>
            <person name="Buck G.A."/>
            <person name="Jefferson K.K."/>
        </authorList>
    </citation>
    <scope>NUCLEOTIDE SEQUENCE [LARGE SCALE GENOMIC DNA]</scope>
    <source>
        <strain evidence="9 13">VMC3</strain>
    </source>
</reference>
<proteinExistence type="inferred from homology"/>
<evidence type="ECO:0000313" key="11">
    <source>
        <dbReference type="EMBL" id="MYN53478.1"/>
    </source>
</evidence>
<dbReference type="GO" id="GO:0016787">
    <property type="term" value="F:hydrolase activity"/>
    <property type="evidence" value="ECO:0007669"/>
    <property type="project" value="UniProtKB-KW"/>
</dbReference>
<reference evidence="11 14" key="3">
    <citation type="submission" date="2020-01" db="EMBL/GenBank/DDBJ databases">
        <title>Vaginal microbiome of pregnant Indian women: Insights into the genome of dominants Lactobacillus species.</title>
        <authorList>
            <person name="Das B."/>
            <person name="Mehta O."/>
            <person name="Ghosh T.S."/>
            <person name="Kothidar A."/>
            <person name="Gowtham M.R."/>
            <person name="Mitra R."/>
            <person name="Kshetrapal P."/>
            <person name="Wadhwa N."/>
            <person name="Thiruvengadam R."/>
            <person name="Nair G.B."/>
            <person name="Bhatnagar S."/>
            <person name="Pore S."/>
        </authorList>
    </citation>
    <scope>NUCLEOTIDE SEQUENCE [LARGE SCALE GENOMIC DNA]</scope>
    <source>
        <strain evidence="11 14">Indica2</strain>
    </source>
</reference>
<dbReference type="GO" id="GO:0004520">
    <property type="term" value="F:DNA endonuclease activity"/>
    <property type="evidence" value="ECO:0007669"/>
    <property type="project" value="InterPro"/>
</dbReference>
<evidence type="ECO:0000313" key="12">
    <source>
        <dbReference type="EMBL" id="QHQ67928.1"/>
    </source>
</evidence>
<dbReference type="GO" id="GO:0003677">
    <property type="term" value="F:DNA binding"/>
    <property type="evidence" value="ECO:0007669"/>
    <property type="project" value="UniProtKB-KW"/>
</dbReference>
<keyword evidence="8" id="KW-0464">Manganese</keyword>
<dbReference type="InterPro" id="IPR002729">
    <property type="entry name" value="CRISPR-assoc_Cas1"/>
</dbReference>
<dbReference type="InterPro" id="IPR042211">
    <property type="entry name" value="CRISPR-assoc_Cas1_N"/>
</dbReference>
<evidence type="ECO:0000313" key="15">
    <source>
        <dbReference type="Proteomes" id="UP000464915"/>
    </source>
</evidence>
<dbReference type="Proteomes" id="UP001253287">
    <property type="component" value="Unassembled WGS sequence"/>
</dbReference>
<dbReference type="HAMAP" id="MF_01470">
    <property type="entry name" value="Cas1"/>
    <property type="match status" value="1"/>
</dbReference>
<keyword evidence="1 8" id="KW-0540">Nuclease</keyword>
<reference evidence="10" key="4">
    <citation type="submission" date="2023-08" db="EMBL/GenBank/DDBJ databases">
        <title>Lactobacillus from the Female Urinary Tract.</title>
        <authorList>
            <person name="Stegman N."/>
            <person name="Jackson B."/>
            <person name="Steiling M."/>
            <person name="Sedano C."/>
            <person name="Wolfe A."/>
            <person name="Putonti C."/>
        </authorList>
    </citation>
    <scope>NUCLEOTIDE SEQUENCE</scope>
    <source>
        <strain evidence="10">UMB5661</strain>
    </source>
</reference>
<dbReference type="Gene3D" id="3.100.10.20">
    <property type="entry name" value="CRISPR-associated endonuclease Cas1, N-terminal domain"/>
    <property type="match status" value="1"/>
</dbReference>
<dbReference type="InterPro" id="IPR019851">
    <property type="entry name" value="CRISPR-assoc_Cas1_ECOLI"/>
</dbReference>
<evidence type="ECO:0000256" key="7">
    <source>
        <dbReference type="ARBA" id="ARBA00023125"/>
    </source>
</evidence>
<evidence type="ECO:0000313" key="14">
    <source>
        <dbReference type="Proteomes" id="UP000460132"/>
    </source>
</evidence>
<dbReference type="PANTHER" id="PTHR34353:SF3">
    <property type="entry name" value="CRISPR-ASSOCIATED ENDONUCLEASE CAS1"/>
    <property type="match status" value="1"/>
</dbReference>
<dbReference type="NCBIfam" id="TIGR03638">
    <property type="entry name" value="cas1_ECOLI"/>
    <property type="match status" value="1"/>
</dbReference>
<sequence length="315" mass="35605">MKNNYGAKKPERQELGRVSDRISFIYVEHARINRQDSAIQVVDYRGIINIPVALVSVLLLGPGVDVTHRAMELMGDSSLAVVWVGECGVRQYAHGRSLNHSSRLLEAQAKLVSNRRSRLATARQMYEMRFPNEDFSNLTMEELRGKEGSRVRRIYREQSKLTGVSWNKREYKVDNFEDGTPINKALTAAHQALYGLSYSVIVALGASPGLGFIHTGHDLAFVYDFADLYKAKYSIPIAFKMTAKYGNQDIATHTRIAMRDEFKKGKLLAKMVKDLKSLLLKDSTADIESPQVIMSLWDDREGLQKFGVQYHEAQS</sequence>
<accession>A0A125P647</accession>
<dbReference type="RefSeq" id="WP_060462359.1">
    <property type="nucleotide sequence ID" value="NZ_AP025162.1"/>
</dbReference>
<dbReference type="GO" id="GO:0043571">
    <property type="term" value="P:maintenance of CRISPR repeat elements"/>
    <property type="evidence" value="ECO:0007669"/>
    <property type="project" value="UniProtKB-UniRule"/>
</dbReference>
<dbReference type="Gene3D" id="1.20.120.920">
    <property type="entry name" value="CRISPR-associated endonuclease Cas1, C-terminal domain"/>
    <property type="match status" value="1"/>
</dbReference>
<keyword evidence="4 8" id="KW-0378">Hydrolase</keyword>
<evidence type="ECO:0000256" key="4">
    <source>
        <dbReference type="ARBA" id="ARBA00022801"/>
    </source>
</evidence>
<dbReference type="InterPro" id="IPR050646">
    <property type="entry name" value="Cas1"/>
</dbReference>
<dbReference type="InterPro" id="IPR042206">
    <property type="entry name" value="CRISPR-assoc_Cas1_C"/>
</dbReference>
<comment type="cofactor">
    <cofactor evidence="8">
        <name>Mg(2+)</name>
        <dbReference type="ChEBI" id="CHEBI:18420"/>
    </cofactor>
    <cofactor evidence="8">
        <name>Mn(2+)</name>
        <dbReference type="ChEBI" id="CHEBI:29035"/>
    </cofactor>
</comment>
<comment type="subunit">
    <text evidence="8">Homodimer, forms a heterotetramer with a Cas2 homodimer.</text>
</comment>
<evidence type="ECO:0000256" key="2">
    <source>
        <dbReference type="ARBA" id="ARBA00022723"/>
    </source>
</evidence>
<dbReference type="Pfam" id="PF01867">
    <property type="entry name" value="Cas_Cas1"/>
    <property type="match status" value="1"/>
</dbReference>
<dbReference type="PANTHER" id="PTHR34353">
    <property type="entry name" value="CRISPR-ASSOCIATED ENDONUCLEASE CAS1 1"/>
    <property type="match status" value="1"/>
</dbReference>
<evidence type="ECO:0000313" key="13">
    <source>
        <dbReference type="Proteomes" id="UP000067598"/>
    </source>
</evidence>
<feature type="binding site" evidence="8">
    <location>
        <position position="147"/>
    </location>
    <ligand>
        <name>Mn(2+)</name>
        <dbReference type="ChEBI" id="CHEBI:29035"/>
    </ligand>
</feature>
<keyword evidence="2 8" id="KW-0479">Metal-binding</keyword>
<dbReference type="GO" id="GO:0046872">
    <property type="term" value="F:metal ion binding"/>
    <property type="evidence" value="ECO:0007669"/>
    <property type="project" value="UniProtKB-UniRule"/>
</dbReference>
<comment type="similarity">
    <text evidence="8">Belongs to the CRISPR-associated endonuclease Cas1 family.</text>
</comment>
<dbReference type="Proteomes" id="UP000464915">
    <property type="component" value="Chromosome"/>
</dbReference>
<dbReference type="EMBL" id="CP047142">
    <property type="protein sequence ID" value="QHQ67928.1"/>
    <property type="molecule type" value="Genomic_DNA"/>
</dbReference>
<evidence type="ECO:0000313" key="9">
    <source>
        <dbReference type="EMBL" id="KWU03274.1"/>
    </source>
</evidence>
<dbReference type="GO" id="GO:0051607">
    <property type="term" value="P:defense response to virus"/>
    <property type="evidence" value="ECO:0007669"/>
    <property type="project" value="UniProtKB-UniRule"/>
</dbReference>
<dbReference type="InterPro" id="IPR033641">
    <property type="entry name" value="Cas1_I-E"/>
</dbReference>
<gene>
    <name evidence="10" type="primary">cas1e</name>
    <name evidence="8" type="synonym">cas1</name>
    <name evidence="9" type="ORF">AEL95_08485</name>
    <name evidence="12" type="ORF">GSR61_04810</name>
    <name evidence="11" type="ORF">GTK63_03930</name>
    <name evidence="10" type="ORF">RON39_05115</name>
</gene>
<dbReference type="EMBL" id="JAVTXN010000019">
    <property type="protein sequence ID" value="MDT9609509.1"/>
    <property type="molecule type" value="Genomic_DNA"/>
</dbReference>
<keyword evidence="5 8" id="KW-0460">Magnesium</keyword>
<accession>A0A6P1TYB9</accession>
<evidence type="ECO:0000256" key="6">
    <source>
        <dbReference type="ARBA" id="ARBA00023118"/>
    </source>
</evidence>